<dbReference type="InterPro" id="IPR011517">
    <property type="entry name" value="RNA_pol_sigma70_ECF-like"/>
</dbReference>
<dbReference type="EMBL" id="BAAAEU010000015">
    <property type="protein sequence ID" value="GAA0717294.1"/>
    <property type="molecule type" value="Genomic_DNA"/>
</dbReference>
<dbReference type="Proteomes" id="UP001501523">
    <property type="component" value="Unassembled WGS sequence"/>
</dbReference>
<reference evidence="3" key="1">
    <citation type="journal article" date="2019" name="Int. J. Syst. Evol. Microbiol.">
        <title>The Global Catalogue of Microorganisms (GCM) 10K type strain sequencing project: providing services to taxonomists for standard genome sequencing and annotation.</title>
        <authorList>
            <consortium name="The Broad Institute Genomics Platform"/>
            <consortium name="The Broad Institute Genome Sequencing Center for Infectious Disease"/>
            <person name="Wu L."/>
            <person name="Ma J."/>
        </authorList>
    </citation>
    <scope>NUCLEOTIDE SEQUENCE [LARGE SCALE GENOMIC DNA]</scope>
    <source>
        <strain evidence="3">JCM 15421</strain>
    </source>
</reference>
<accession>A0ABP3TSX8</accession>
<name>A0ABP3TSX8_9GAMM</name>
<dbReference type="Gene3D" id="1.10.10.10">
    <property type="entry name" value="Winged helix-like DNA-binding domain superfamily/Winged helix DNA-binding domain"/>
    <property type="match status" value="1"/>
</dbReference>
<evidence type="ECO:0000313" key="2">
    <source>
        <dbReference type="EMBL" id="GAA0717294.1"/>
    </source>
</evidence>
<gene>
    <name evidence="2" type="ORF">GCM10009105_24150</name>
</gene>
<dbReference type="NCBIfam" id="TIGR02999">
    <property type="entry name" value="Sig-70_X6"/>
    <property type="match status" value="1"/>
</dbReference>
<protein>
    <submittedName>
        <fullName evidence="2">Sigma-70 family RNA polymerase sigma factor</fullName>
    </submittedName>
</protein>
<dbReference type="InterPro" id="IPR014284">
    <property type="entry name" value="RNA_pol_sigma-70_dom"/>
</dbReference>
<feature type="domain" description="RNA polymerase sigma-70 ECF-like HTH" evidence="1">
    <location>
        <begin position="6"/>
        <end position="184"/>
    </location>
</feature>
<evidence type="ECO:0000313" key="3">
    <source>
        <dbReference type="Proteomes" id="UP001501523"/>
    </source>
</evidence>
<evidence type="ECO:0000259" key="1">
    <source>
        <dbReference type="Pfam" id="PF07638"/>
    </source>
</evidence>
<comment type="caution">
    <text evidence="2">The sequence shown here is derived from an EMBL/GenBank/DDBJ whole genome shotgun (WGS) entry which is preliminary data.</text>
</comment>
<dbReference type="SUPFAM" id="SSF88659">
    <property type="entry name" value="Sigma3 and sigma4 domains of RNA polymerase sigma factors"/>
    <property type="match status" value="1"/>
</dbReference>
<dbReference type="Pfam" id="PF07638">
    <property type="entry name" value="Sigma70_ECF"/>
    <property type="match status" value="1"/>
</dbReference>
<dbReference type="InterPro" id="IPR053812">
    <property type="entry name" value="HTH_Sigma70_ECF-like"/>
</dbReference>
<proteinExistence type="predicted"/>
<sequence>MTETTPITQLLRQLAAGDVSANEQLLPLVYAELRALAAQRLRSERAGYTLSPTALVHEVYLRFADDESFAPADRRQFYAVAARRMRQILVDHARHRDAERRGGDLQRVTWSALDELGSSAGIDSLALDQALTQLEAMDARKAHVVELRYFAGLEMDEIAAQLQISRATAQRDWEVARSFLYRALT</sequence>
<dbReference type="InterPro" id="IPR036388">
    <property type="entry name" value="WH-like_DNA-bd_sf"/>
</dbReference>
<organism evidence="2 3">
    <name type="scientific">Dokdonella soli</name>
    <dbReference type="NCBI Taxonomy" id="529810"/>
    <lineage>
        <taxon>Bacteria</taxon>
        <taxon>Pseudomonadati</taxon>
        <taxon>Pseudomonadota</taxon>
        <taxon>Gammaproteobacteria</taxon>
        <taxon>Lysobacterales</taxon>
        <taxon>Rhodanobacteraceae</taxon>
        <taxon>Dokdonella</taxon>
    </lineage>
</organism>
<dbReference type="NCBIfam" id="TIGR02937">
    <property type="entry name" value="sigma70-ECF"/>
    <property type="match status" value="1"/>
</dbReference>
<keyword evidence="3" id="KW-1185">Reference proteome</keyword>
<dbReference type="InterPro" id="IPR013324">
    <property type="entry name" value="RNA_pol_sigma_r3/r4-like"/>
</dbReference>